<proteinExistence type="predicted"/>
<gene>
    <name evidence="1" type="ORF">HUN84_04385</name>
</gene>
<dbReference type="GeneID" id="74185794"/>
<reference evidence="1 2" key="1">
    <citation type="submission" date="2020-06" db="EMBL/GenBank/DDBJ databases">
        <title>Staphylococcus borealis sp. nov. -A novel member of the Staphylococcaceae family isolated from skin and blood in humans.</title>
        <authorList>
            <person name="Pain M."/>
            <person name="Wolden R."/>
            <person name="Jaen-Luchoro D."/>
            <person name="Salva-Serra F."/>
            <person name="Iglesias B.P."/>
            <person name="Karlsson R."/>
            <person name="Klingenberg C."/>
            <person name="Cavanagh J.P."/>
        </authorList>
    </citation>
    <scope>NUCLEOTIDE SEQUENCE [LARGE SCALE GENOMIC DNA]</scope>
    <source>
        <strain evidence="1 2">58-22</strain>
    </source>
</reference>
<evidence type="ECO:0000313" key="1">
    <source>
        <dbReference type="EMBL" id="NUI81997.1"/>
    </source>
</evidence>
<keyword evidence="2" id="KW-1185">Reference proteome</keyword>
<sequence>MENNQSNITNQAIDKVRYIDIPTHTKEDNKFIQEQHKALLKDAKENNEVAYLLKDGKVIKVYGNQNSVSFEPGSKANNLLLNSKENSITMLHNHPGQSSFSAYDIYTFFKHQSIKTITIVTNRGQIKFITKTDNINDIEVRKLCAKYFSNLNVYTENHIENLLKQIYNMNMIKFKVR</sequence>
<organism evidence="1 2">
    <name type="scientific">Staphylococcus borealis</name>
    <dbReference type="NCBI Taxonomy" id="2742203"/>
    <lineage>
        <taxon>Bacteria</taxon>
        <taxon>Bacillati</taxon>
        <taxon>Bacillota</taxon>
        <taxon>Bacilli</taxon>
        <taxon>Bacillales</taxon>
        <taxon>Staphylococcaceae</taxon>
        <taxon>Staphylococcus</taxon>
    </lineage>
</organism>
<accession>A0ABX2LQ43</accession>
<comment type="caution">
    <text evidence="1">The sequence shown here is derived from an EMBL/GenBank/DDBJ whole genome shotgun (WGS) entry which is preliminary data.</text>
</comment>
<dbReference type="RefSeq" id="WP_080365520.1">
    <property type="nucleotide sequence ID" value="NZ_CUEE01000002.1"/>
</dbReference>
<protein>
    <recommendedName>
        <fullName evidence="3">Phage protein</fullName>
    </recommendedName>
</protein>
<evidence type="ECO:0000313" key="2">
    <source>
        <dbReference type="Proteomes" id="UP000610527"/>
    </source>
</evidence>
<name>A0ABX2LQ43_9STAP</name>
<evidence type="ECO:0008006" key="3">
    <source>
        <dbReference type="Google" id="ProtNLM"/>
    </source>
</evidence>
<dbReference type="EMBL" id="JABVEG010000002">
    <property type="protein sequence ID" value="NUI81997.1"/>
    <property type="molecule type" value="Genomic_DNA"/>
</dbReference>
<dbReference type="Proteomes" id="UP000610527">
    <property type="component" value="Unassembled WGS sequence"/>
</dbReference>